<sequence length="192" mass="22472">MYVKFDFNALCRKVLDEKLKEYGVKYRMLDFGEVEFYEDFTQEQHTVFKKKLQDYGIEVIESQKIALVQKIKDAIVELVFSENNISVKASIYISEKLNHSYGYLSNLFSEITYNSIENFIIIQKIEYAKELMISNKYSLTEISLRLNYSSVAHLSSQFKNITGLTPSLFLKIISKRKSLKEKEIELSIRSLV</sequence>
<keyword evidence="3" id="KW-0804">Transcription</keyword>
<proteinExistence type="predicted"/>
<keyword evidence="2" id="KW-0238">DNA-binding</keyword>
<keyword evidence="1" id="KW-0805">Transcription regulation</keyword>
<dbReference type="AlphaFoldDB" id="A0A2M9BYC9"/>
<dbReference type="PROSITE" id="PS01124">
    <property type="entry name" value="HTH_ARAC_FAMILY_2"/>
    <property type="match status" value="1"/>
</dbReference>
<dbReference type="PANTHER" id="PTHR43280:SF2">
    <property type="entry name" value="HTH-TYPE TRANSCRIPTIONAL REGULATOR EXSA"/>
    <property type="match status" value="1"/>
</dbReference>
<gene>
    <name evidence="5" type="ORF">CLV73_3616</name>
</gene>
<feature type="domain" description="HTH araC/xylS-type" evidence="4">
    <location>
        <begin position="93"/>
        <end position="172"/>
    </location>
</feature>
<evidence type="ECO:0000256" key="1">
    <source>
        <dbReference type="ARBA" id="ARBA00023015"/>
    </source>
</evidence>
<evidence type="ECO:0000259" key="4">
    <source>
        <dbReference type="PROSITE" id="PS01124"/>
    </source>
</evidence>
<dbReference type="Pfam" id="PF12833">
    <property type="entry name" value="HTH_18"/>
    <property type="match status" value="1"/>
</dbReference>
<comment type="caution">
    <text evidence="5">The sequence shown here is derived from an EMBL/GenBank/DDBJ whole genome shotgun (WGS) entry which is preliminary data.</text>
</comment>
<accession>A0A2M9BYC9</accession>
<protein>
    <submittedName>
        <fullName evidence="5">AraC family transcriptional regulator</fullName>
    </submittedName>
</protein>
<reference evidence="5 6" key="1">
    <citation type="submission" date="2017-11" db="EMBL/GenBank/DDBJ databases">
        <title>Genomic Encyclopedia of Archaeal and Bacterial Type Strains, Phase II (KMG-II): From Individual Species to Whole Genera.</title>
        <authorList>
            <person name="Goeker M."/>
        </authorList>
    </citation>
    <scope>NUCLEOTIDE SEQUENCE [LARGE SCALE GENOMIC DNA]</scope>
    <source>
        <strain evidence="5 6">DSM 27617</strain>
    </source>
</reference>
<dbReference type="PANTHER" id="PTHR43280">
    <property type="entry name" value="ARAC-FAMILY TRANSCRIPTIONAL REGULATOR"/>
    <property type="match status" value="1"/>
</dbReference>
<organism evidence="5 6">
    <name type="scientific">Chryseobacterium geocarposphaerae</name>
    <dbReference type="NCBI Taxonomy" id="1416776"/>
    <lineage>
        <taxon>Bacteria</taxon>
        <taxon>Pseudomonadati</taxon>
        <taxon>Bacteroidota</taxon>
        <taxon>Flavobacteriia</taxon>
        <taxon>Flavobacteriales</taxon>
        <taxon>Weeksellaceae</taxon>
        <taxon>Chryseobacterium group</taxon>
        <taxon>Chryseobacterium</taxon>
    </lineage>
</organism>
<dbReference type="PROSITE" id="PS00041">
    <property type="entry name" value="HTH_ARAC_FAMILY_1"/>
    <property type="match status" value="1"/>
</dbReference>
<dbReference type="EMBL" id="PGFD01000003">
    <property type="protein sequence ID" value="PJJ63094.1"/>
    <property type="molecule type" value="Genomic_DNA"/>
</dbReference>
<dbReference type="Gene3D" id="1.10.10.60">
    <property type="entry name" value="Homeodomain-like"/>
    <property type="match status" value="1"/>
</dbReference>
<dbReference type="SUPFAM" id="SSF46689">
    <property type="entry name" value="Homeodomain-like"/>
    <property type="match status" value="1"/>
</dbReference>
<dbReference type="GO" id="GO:0043565">
    <property type="term" value="F:sequence-specific DNA binding"/>
    <property type="evidence" value="ECO:0007669"/>
    <property type="project" value="InterPro"/>
</dbReference>
<evidence type="ECO:0000313" key="6">
    <source>
        <dbReference type="Proteomes" id="UP000228740"/>
    </source>
</evidence>
<dbReference type="GO" id="GO:0003700">
    <property type="term" value="F:DNA-binding transcription factor activity"/>
    <property type="evidence" value="ECO:0007669"/>
    <property type="project" value="InterPro"/>
</dbReference>
<name>A0A2M9BYC9_9FLAO</name>
<keyword evidence="6" id="KW-1185">Reference proteome</keyword>
<dbReference type="Proteomes" id="UP000228740">
    <property type="component" value="Unassembled WGS sequence"/>
</dbReference>
<dbReference type="InterPro" id="IPR018060">
    <property type="entry name" value="HTH_AraC"/>
</dbReference>
<evidence type="ECO:0000256" key="2">
    <source>
        <dbReference type="ARBA" id="ARBA00023125"/>
    </source>
</evidence>
<dbReference type="InterPro" id="IPR009057">
    <property type="entry name" value="Homeodomain-like_sf"/>
</dbReference>
<evidence type="ECO:0000256" key="3">
    <source>
        <dbReference type="ARBA" id="ARBA00023163"/>
    </source>
</evidence>
<dbReference type="SMART" id="SM00342">
    <property type="entry name" value="HTH_ARAC"/>
    <property type="match status" value="1"/>
</dbReference>
<evidence type="ECO:0000313" key="5">
    <source>
        <dbReference type="EMBL" id="PJJ63094.1"/>
    </source>
</evidence>
<dbReference type="InterPro" id="IPR018062">
    <property type="entry name" value="HTH_AraC-typ_CS"/>
</dbReference>